<proteinExistence type="predicted"/>
<organism evidence="1">
    <name type="scientific">Salmonella anatum</name>
    <dbReference type="NCBI Taxonomy" id="58712"/>
    <lineage>
        <taxon>Bacteria</taxon>
        <taxon>Pseudomonadati</taxon>
        <taxon>Pseudomonadota</taxon>
        <taxon>Gammaproteobacteria</taxon>
        <taxon>Enterobacterales</taxon>
        <taxon>Enterobacteriaceae</taxon>
        <taxon>Salmonella</taxon>
    </lineage>
</organism>
<sequence length="88" mass="10321">MKTNEEFEKWWSSEGWDKKLNYVQGVTFNRIKSSMFLSWQASRSTIEIELPSLRQIDTGERYQWSDGVSNFKEDAINVLRAAGIKVKE</sequence>
<comment type="caution">
    <text evidence="1">The sequence shown here is derived from an EMBL/GenBank/DDBJ whole genome shotgun (WGS) entry which is preliminary data.</text>
</comment>
<dbReference type="EMBL" id="AAKSWZ010000001">
    <property type="protein sequence ID" value="ECV0502391.1"/>
    <property type="molecule type" value="Genomic_DNA"/>
</dbReference>
<dbReference type="RefSeq" id="WP_052909381.1">
    <property type="nucleotide sequence ID" value="NZ_CP045515.1"/>
</dbReference>
<evidence type="ECO:0000313" key="1">
    <source>
        <dbReference type="EMBL" id="ECV0502391.1"/>
    </source>
</evidence>
<dbReference type="AlphaFoldDB" id="A0A5X1XIN9"/>
<gene>
    <name evidence="1" type="ORF">D3F51_00845</name>
</gene>
<name>A0A5X1XIN9_SALAN</name>
<accession>A0A5X1XIN9</accession>
<protein>
    <submittedName>
        <fullName evidence="1">Uncharacterized protein</fullName>
    </submittedName>
</protein>
<dbReference type="InterPro" id="IPR058601">
    <property type="entry name" value="Phage_phiTE_015-like"/>
</dbReference>
<dbReference type="Pfam" id="PF26207">
    <property type="entry name" value="Phage_phiTE_015"/>
    <property type="match status" value="1"/>
</dbReference>
<reference evidence="1" key="1">
    <citation type="submission" date="2018-09" db="EMBL/GenBank/DDBJ databases">
        <authorList>
            <consortium name="NARMS: The National Antimicrobial Resistance Monitoring System"/>
        </authorList>
    </citation>
    <scope>NUCLEOTIDE SEQUENCE</scope>
    <source>
        <strain evidence="1">FSIS11813686</strain>
    </source>
</reference>